<dbReference type="Pfam" id="PF00646">
    <property type="entry name" value="F-box"/>
    <property type="match status" value="1"/>
</dbReference>
<sequence>MNTAASTNVLSTSELLEQILCHVDPLELLTVAKAVCKFWKRLLETSPLLKWMTWTYDGHEPPKSILNQRPSPSHYHNSFERSPFLEFVMKRFYKELLNLKLEDRNETGLQKTYENATTWINRFGTDLKVCRPIPKSMGVKFHFERYSALLQPEYTPREYSRWAQSMESKSWEKNVGQKGSDFAGFLRLAYVHAISNKGINLAEDVWKYVKRERSFASQIGVPWEAQMCDRWLDIFVWEEKEESPDLLRGGMMITIFRIDCRGFNLPRLLE</sequence>
<evidence type="ECO:0000313" key="3">
    <source>
        <dbReference type="Proteomes" id="UP001365542"/>
    </source>
</evidence>
<evidence type="ECO:0000259" key="1">
    <source>
        <dbReference type="Pfam" id="PF00646"/>
    </source>
</evidence>
<name>A0AAV9X412_9PEZI</name>
<dbReference type="AlphaFoldDB" id="A0AAV9X412"/>
<dbReference type="SUPFAM" id="SSF81383">
    <property type="entry name" value="F-box domain"/>
    <property type="match status" value="1"/>
</dbReference>
<dbReference type="Gene3D" id="1.20.1280.50">
    <property type="match status" value="1"/>
</dbReference>
<comment type="caution">
    <text evidence="2">The sequence shown here is derived from an EMBL/GenBank/DDBJ whole genome shotgun (WGS) entry which is preliminary data.</text>
</comment>
<evidence type="ECO:0000313" key="2">
    <source>
        <dbReference type="EMBL" id="KAK6530020.1"/>
    </source>
</evidence>
<dbReference type="InterPro" id="IPR001810">
    <property type="entry name" value="F-box_dom"/>
</dbReference>
<organism evidence="2 3">
    <name type="scientific">Orbilia ellipsospora</name>
    <dbReference type="NCBI Taxonomy" id="2528407"/>
    <lineage>
        <taxon>Eukaryota</taxon>
        <taxon>Fungi</taxon>
        <taxon>Dikarya</taxon>
        <taxon>Ascomycota</taxon>
        <taxon>Pezizomycotina</taxon>
        <taxon>Orbiliomycetes</taxon>
        <taxon>Orbiliales</taxon>
        <taxon>Orbiliaceae</taxon>
        <taxon>Orbilia</taxon>
    </lineage>
</organism>
<reference evidence="2 3" key="1">
    <citation type="submission" date="2019-10" db="EMBL/GenBank/DDBJ databases">
        <authorList>
            <person name="Palmer J.M."/>
        </authorList>
    </citation>
    <scope>NUCLEOTIDE SEQUENCE [LARGE SCALE GENOMIC DNA]</scope>
    <source>
        <strain evidence="2 3">TWF694</strain>
    </source>
</reference>
<protein>
    <recommendedName>
        <fullName evidence="1">F-box domain-containing protein</fullName>
    </recommendedName>
</protein>
<proteinExistence type="predicted"/>
<keyword evidence="3" id="KW-1185">Reference proteome</keyword>
<feature type="domain" description="F-box" evidence="1">
    <location>
        <begin position="13"/>
        <end position="50"/>
    </location>
</feature>
<dbReference type="Proteomes" id="UP001365542">
    <property type="component" value="Unassembled WGS sequence"/>
</dbReference>
<dbReference type="InterPro" id="IPR036047">
    <property type="entry name" value="F-box-like_dom_sf"/>
</dbReference>
<gene>
    <name evidence="2" type="ORF">TWF694_003394</name>
</gene>
<dbReference type="EMBL" id="JAVHJO010000013">
    <property type="protein sequence ID" value="KAK6530020.1"/>
    <property type="molecule type" value="Genomic_DNA"/>
</dbReference>
<accession>A0AAV9X412</accession>